<protein>
    <submittedName>
        <fullName evidence="2">Uncharacterized protein</fullName>
    </submittedName>
</protein>
<accession>A0A939BQZ3</accession>
<dbReference type="Proteomes" id="UP000717624">
    <property type="component" value="Unassembled WGS sequence"/>
</dbReference>
<dbReference type="AlphaFoldDB" id="A0A939BQZ3"/>
<reference evidence="2" key="1">
    <citation type="submission" date="2021-01" db="EMBL/GenBank/DDBJ databases">
        <title>Genomic Encyclopedia of Type Strains, Phase IV (KMG-IV): sequencing the most valuable type-strain genomes for metagenomic binning, comparative biology and taxonomic classification.</title>
        <authorList>
            <person name="Goeker M."/>
        </authorList>
    </citation>
    <scope>NUCLEOTIDE SEQUENCE</scope>
    <source>
        <strain evidence="2">DSM 25523</strain>
    </source>
</reference>
<evidence type="ECO:0000313" key="3">
    <source>
        <dbReference type="Proteomes" id="UP000717624"/>
    </source>
</evidence>
<dbReference type="RefSeq" id="WP_204516647.1">
    <property type="nucleotide sequence ID" value="NZ_BAABIN010000009.1"/>
</dbReference>
<feature type="chain" id="PRO_5037266479" evidence="1">
    <location>
        <begin position="24"/>
        <end position="163"/>
    </location>
</feature>
<keyword evidence="1" id="KW-0732">Signal</keyword>
<proteinExistence type="predicted"/>
<name>A0A939BQZ3_9BACL</name>
<keyword evidence="3" id="KW-1185">Reference proteome</keyword>
<feature type="signal peptide" evidence="1">
    <location>
        <begin position="1"/>
        <end position="23"/>
    </location>
</feature>
<dbReference type="EMBL" id="JAFBEB010000001">
    <property type="protein sequence ID" value="MBM7588933.1"/>
    <property type="molecule type" value="Genomic_DNA"/>
</dbReference>
<sequence length="163" mass="18058">MIKKAILAAVLTAVSLWSNIASAAGITEPLRLNDYIRFYGDFSPSPSARQEVHNALVKQWEYLIVKSADKSLIENGAITSFDLQENTGEDFRGYTGYTMIYLDDDPNKRISTIKSLATKYNGNPDFVSQKVEEYLDQSETGMFPIVAKAKRQYGGENSGTAAN</sequence>
<organism evidence="2 3">
    <name type="scientific">Brevibacillus fulvus</name>
    <dbReference type="NCBI Taxonomy" id="1125967"/>
    <lineage>
        <taxon>Bacteria</taxon>
        <taxon>Bacillati</taxon>
        <taxon>Bacillota</taxon>
        <taxon>Bacilli</taxon>
        <taxon>Bacillales</taxon>
        <taxon>Paenibacillaceae</taxon>
        <taxon>Brevibacillus</taxon>
    </lineage>
</organism>
<gene>
    <name evidence="2" type="ORF">JOD01_000519</name>
</gene>
<evidence type="ECO:0000313" key="2">
    <source>
        <dbReference type="EMBL" id="MBM7588933.1"/>
    </source>
</evidence>
<evidence type="ECO:0000256" key="1">
    <source>
        <dbReference type="SAM" id="SignalP"/>
    </source>
</evidence>
<comment type="caution">
    <text evidence="2">The sequence shown here is derived from an EMBL/GenBank/DDBJ whole genome shotgun (WGS) entry which is preliminary data.</text>
</comment>